<dbReference type="AlphaFoldDB" id="A0A8S0TAF2"/>
<keyword evidence="3" id="KW-1185">Reference proteome</keyword>
<name>A0A8S0TAF2_OLEEU</name>
<keyword evidence="1" id="KW-0812">Transmembrane</keyword>
<feature type="non-terminal residue" evidence="2">
    <location>
        <position position="1"/>
    </location>
</feature>
<comment type="caution">
    <text evidence="2">The sequence shown here is derived from an EMBL/GenBank/DDBJ whole genome shotgun (WGS) entry which is preliminary data.</text>
</comment>
<dbReference type="EMBL" id="CACTIH010005728">
    <property type="protein sequence ID" value="CAA3001030.1"/>
    <property type="molecule type" value="Genomic_DNA"/>
</dbReference>
<evidence type="ECO:0000313" key="3">
    <source>
        <dbReference type="Proteomes" id="UP000594638"/>
    </source>
</evidence>
<accession>A0A8S0TAF2</accession>
<evidence type="ECO:0000313" key="2">
    <source>
        <dbReference type="EMBL" id="CAA3001030.1"/>
    </source>
</evidence>
<proteinExistence type="predicted"/>
<keyword evidence="1" id="KW-1133">Transmembrane helix</keyword>
<dbReference type="Gramene" id="OE9A051931T1">
    <property type="protein sequence ID" value="OE9A051931C1"/>
    <property type="gene ID" value="OE9A051931"/>
</dbReference>
<protein>
    <submittedName>
        <fullName evidence="2">Uncharacterized protein</fullName>
    </submittedName>
</protein>
<dbReference type="Proteomes" id="UP000594638">
    <property type="component" value="Unassembled WGS sequence"/>
</dbReference>
<reference evidence="2 3" key="1">
    <citation type="submission" date="2019-12" db="EMBL/GenBank/DDBJ databases">
        <authorList>
            <person name="Alioto T."/>
            <person name="Alioto T."/>
            <person name="Gomez Garrido J."/>
        </authorList>
    </citation>
    <scope>NUCLEOTIDE SEQUENCE [LARGE SCALE GENOMIC DNA]</scope>
</reference>
<organism evidence="2 3">
    <name type="scientific">Olea europaea subsp. europaea</name>
    <dbReference type="NCBI Taxonomy" id="158383"/>
    <lineage>
        <taxon>Eukaryota</taxon>
        <taxon>Viridiplantae</taxon>
        <taxon>Streptophyta</taxon>
        <taxon>Embryophyta</taxon>
        <taxon>Tracheophyta</taxon>
        <taxon>Spermatophyta</taxon>
        <taxon>Magnoliopsida</taxon>
        <taxon>eudicotyledons</taxon>
        <taxon>Gunneridae</taxon>
        <taxon>Pentapetalae</taxon>
        <taxon>asterids</taxon>
        <taxon>lamiids</taxon>
        <taxon>Lamiales</taxon>
        <taxon>Oleaceae</taxon>
        <taxon>Oleeae</taxon>
        <taxon>Olea</taxon>
    </lineage>
</organism>
<feature type="transmembrane region" description="Helical" evidence="1">
    <location>
        <begin position="38"/>
        <end position="56"/>
    </location>
</feature>
<evidence type="ECO:0000256" key="1">
    <source>
        <dbReference type="SAM" id="Phobius"/>
    </source>
</evidence>
<keyword evidence="1" id="KW-0472">Membrane</keyword>
<gene>
    <name evidence="2" type="ORF">OLEA9_A051931</name>
</gene>
<sequence length="91" mass="10492">ALELYPLGYQNPVECHLEEHFSIEHYVPNYPLGVPSQSIVAFSVSFIPVAFFGKFFQHPDQVRKDQNFSNEACTTKDLRKSKLKVNYTINI</sequence>